<dbReference type="EMBL" id="MSFN02000001">
    <property type="protein sequence ID" value="PTU24220.1"/>
    <property type="molecule type" value="Genomic_DNA"/>
</dbReference>
<comment type="similarity">
    <text evidence="1">Belongs to the AAA ATPase family. BCS1 subfamily.</text>
</comment>
<dbReference type="InterPro" id="IPR001270">
    <property type="entry name" value="ClpA/B"/>
</dbReference>
<dbReference type="Gene3D" id="3.40.50.300">
    <property type="entry name" value="P-loop containing nucleotide triphosphate hydrolases"/>
    <property type="match status" value="1"/>
</dbReference>
<gene>
    <name evidence="6" type="ORF">P175DRAFT_0553494</name>
</gene>
<dbReference type="InterPro" id="IPR003959">
    <property type="entry name" value="ATPase_AAA_core"/>
</dbReference>
<dbReference type="SUPFAM" id="SSF52540">
    <property type="entry name" value="P-loop containing nucleoside triphosphate hydrolases"/>
    <property type="match status" value="1"/>
</dbReference>
<dbReference type="GeneID" id="63817379"/>
<evidence type="ECO:0000256" key="4">
    <source>
        <dbReference type="RuleBase" id="RU003651"/>
    </source>
</evidence>
<dbReference type="VEuPathDB" id="FungiDB:P175DRAFT_0553494"/>
<dbReference type="InterPro" id="IPR057495">
    <property type="entry name" value="AAA_lid_BCS1"/>
</dbReference>
<evidence type="ECO:0000259" key="5">
    <source>
        <dbReference type="SMART" id="SM00382"/>
    </source>
</evidence>
<evidence type="ECO:0000256" key="3">
    <source>
        <dbReference type="ARBA" id="ARBA00022840"/>
    </source>
</evidence>
<dbReference type="Proteomes" id="UP000244073">
    <property type="component" value="Unassembled WGS sequence"/>
</dbReference>
<feature type="domain" description="AAA+ ATPase" evidence="5">
    <location>
        <begin position="118"/>
        <end position="254"/>
    </location>
</feature>
<dbReference type="InterPro" id="IPR003593">
    <property type="entry name" value="AAA+_ATPase"/>
</dbReference>
<dbReference type="PANTHER" id="PTHR23070">
    <property type="entry name" value="BCS1 AAA-TYPE ATPASE"/>
    <property type="match status" value="1"/>
</dbReference>
<proteinExistence type="inferred from homology"/>
<dbReference type="SMART" id="SM00382">
    <property type="entry name" value="AAA"/>
    <property type="match status" value="1"/>
</dbReference>
<dbReference type="OrthoDB" id="10251412at2759"/>
<dbReference type="InterPro" id="IPR027417">
    <property type="entry name" value="P-loop_NTPase"/>
</dbReference>
<dbReference type="RefSeq" id="XP_040755612.1">
    <property type="nucleotide sequence ID" value="XM_040900495.1"/>
</dbReference>
<organism evidence="6 7">
    <name type="scientific">Aspergillus ochraceoroseus IBT 24754</name>
    <dbReference type="NCBI Taxonomy" id="1392256"/>
    <lineage>
        <taxon>Eukaryota</taxon>
        <taxon>Fungi</taxon>
        <taxon>Dikarya</taxon>
        <taxon>Ascomycota</taxon>
        <taxon>Pezizomycotina</taxon>
        <taxon>Eurotiomycetes</taxon>
        <taxon>Eurotiomycetidae</taxon>
        <taxon>Eurotiales</taxon>
        <taxon>Aspergillaceae</taxon>
        <taxon>Aspergillus</taxon>
        <taxon>Aspergillus subgen. Nidulantes</taxon>
    </lineage>
</organism>
<sequence length="330" mass="36974">MASKSPALAVPYTRILRQLLKSLRWRFKFDSFSLEPFRMFIETAQLYRPQASVSSTAIFRALTEFREYSRWSSITSRPSRDISTVIFNKEKKDSILKDINEYLHPQTRRWYANHGIPYRRGYLFTGPPGTAKTSLASAVAGVFGLDIYVLSLLDPTLTESQFVRLFSEVPIEDIDVAGLDRPENPPPVKPEGPGKYASPANTGVSLSSLLNAIDGVSSHEGRILIMTTNAPENLDAALIRPGRVDMRIEFELPGHEELRGLFLSMYSDVGHQGDMTHADLENLANEFVGKVPEKKFSAAEVQGFLLSYKRNPNEACSHVLSWAEESKNSD</sequence>
<evidence type="ECO:0000313" key="7">
    <source>
        <dbReference type="Proteomes" id="UP000244073"/>
    </source>
</evidence>
<evidence type="ECO:0000256" key="1">
    <source>
        <dbReference type="ARBA" id="ARBA00007448"/>
    </source>
</evidence>
<dbReference type="GO" id="GO:0016887">
    <property type="term" value="F:ATP hydrolysis activity"/>
    <property type="evidence" value="ECO:0007669"/>
    <property type="project" value="InterPro"/>
</dbReference>
<name>A0A2T5M6R1_9EURO</name>
<dbReference type="InterPro" id="IPR003960">
    <property type="entry name" value="ATPase_AAA_CS"/>
</dbReference>
<dbReference type="Pfam" id="PF25426">
    <property type="entry name" value="AAA_lid_BCS1"/>
    <property type="match status" value="1"/>
</dbReference>
<dbReference type="GO" id="GO:0005524">
    <property type="term" value="F:ATP binding"/>
    <property type="evidence" value="ECO:0007669"/>
    <property type="project" value="UniProtKB-KW"/>
</dbReference>
<dbReference type="InterPro" id="IPR050747">
    <property type="entry name" value="Mitochondrial_chaperone_BCS1"/>
</dbReference>
<keyword evidence="3 4" id="KW-0067">ATP-binding</keyword>
<dbReference type="AlphaFoldDB" id="A0A2T5M6R1"/>
<accession>A0A2T5M6R1</accession>
<evidence type="ECO:0000313" key="6">
    <source>
        <dbReference type="EMBL" id="PTU24220.1"/>
    </source>
</evidence>
<reference evidence="6 7" key="1">
    <citation type="journal article" date="2018" name="Proc. Natl. Acad. Sci. U.S.A.">
        <title>Linking secondary metabolites to gene clusters through genome sequencing of six diverse Aspergillus species.</title>
        <authorList>
            <person name="Kaerboelling I."/>
            <person name="Vesth T.C."/>
            <person name="Frisvad J.C."/>
            <person name="Nybo J.L."/>
            <person name="Theobald S."/>
            <person name="Kuo A."/>
            <person name="Bowyer P."/>
            <person name="Matsuda Y."/>
            <person name="Mondo S."/>
            <person name="Lyhne E.K."/>
            <person name="Kogle M.E."/>
            <person name="Clum A."/>
            <person name="Lipzen A."/>
            <person name="Salamov A."/>
            <person name="Ngan C.Y."/>
            <person name="Daum C."/>
            <person name="Chiniquy J."/>
            <person name="Barry K."/>
            <person name="LaButti K."/>
            <person name="Haridas S."/>
            <person name="Simmons B.A."/>
            <person name="Magnuson J.K."/>
            <person name="Mortensen U.H."/>
            <person name="Larsen T.O."/>
            <person name="Grigoriev I.V."/>
            <person name="Baker S.E."/>
            <person name="Andersen M.R."/>
        </authorList>
    </citation>
    <scope>NUCLEOTIDE SEQUENCE [LARGE SCALE GENOMIC DNA]</scope>
    <source>
        <strain evidence="6 7">IBT 24754</strain>
    </source>
</reference>
<dbReference type="PRINTS" id="PR00300">
    <property type="entry name" value="CLPPROTEASEA"/>
</dbReference>
<evidence type="ECO:0000256" key="2">
    <source>
        <dbReference type="ARBA" id="ARBA00022741"/>
    </source>
</evidence>
<dbReference type="Pfam" id="PF00004">
    <property type="entry name" value="AAA"/>
    <property type="match status" value="1"/>
</dbReference>
<protein>
    <recommendedName>
        <fullName evidence="5">AAA+ ATPase domain-containing protein</fullName>
    </recommendedName>
</protein>
<dbReference type="PROSITE" id="PS00674">
    <property type="entry name" value="AAA"/>
    <property type="match status" value="1"/>
</dbReference>
<comment type="caution">
    <text evidence="6">The sequence shown here is derived from an EMBL/GenBank/DDBJ whole genome shotgun (WGS) entry which is preliminary data.</text>
</comment>
<keyword evidence="2 4" id="KW-0547">Nucleotide-binding</keyword>